<evidence type="ECO:0000313" key="1">
    <source>
        <dbReference type="EMBL" id="KAE9977838.1"/>
    </source>
</evidence>
<dbReference type="AlphaFoldDB" id="A0A8H3UZ15"/>
<name>A0A8H3UZ15_VENIN</name>
<sequence>MGTARVSVPVKFGLLDLPPELRVKIYRSLFIVDKFIFDMRDDLQLRTLRRRDGTRRRVLNPNNADSQLLRTCKLVLHEGLPILWGENIFAFTSVNALNHSMCGWPLGNKGLIRSVVLEHRYSPQLVGMNRALPHFISLGNLRKFSIDVRGQQEGALLSSNMHLKTDVFLGLEKTIARITRCKGFLEKLFRHSPAIECGVIDGRFKREEGEVRYKFVPNGKVQSRQTFSLAFDPSWPAENYEHLVGKFEG</sequence>
<accession>A0A8H3UZ15</accession>
<dbReference type="Proteomes" id="UP000447873">
    <property type="component" value="Unassembled WGS sequence"/>
</dbReference>
<dbReference type="PANTHER" id="PTHR38790">
    <property type="entry name" value="2EXR DOMAIN-CONTAINING PROTEIN-RELATED"/>
    <property type="match status" value="1"/>
</dbReference>
<evidence type="ECO:0008006" key="3">
    <source>
        <dbReference type="Google" id="ProtNLM"/>
    </source>
</evidence>
<evidence type="ECO:0000313" key="2">
    <source>
        <dbReference type="Proteomes" id="UP000447873"/>
    </source>
</evidence>
<gene>
    <name evidence="1" type="ORF">EG328_001801</name>
</gene>
<organism evidence="1 2">
    <name type="scientific">Venturia inaequalis</name>
    <name type="common">Apple scab fungus</name>
    <dbReference type="NCBI Taxonomy" id="5025"/>
    <lineage>
        <taxon>Eukaryota</taxon>
        <taxon>Fungi</taxon>
        <taxon>Dikarya</taxon>
        <taxon>Ascomycota</taxon>
        <taxon>Pezizomycotina</taxon>
        <taxon>Dothideomycetes</taxon>
        <taxon>Pleosporomycetidae</taxon>
        <taxon>Venturiales</taxon>
        <taxon>Venturiaceae</taxon>
        <taxon>Venturia</taxon>
    </lineage>
</organism>
<comment type="caution">
    <text evidence="1">The sequence shown here is derived from an EMBL/GenBank/DDBJ whole genome shotgun (WGS) entry which is preliminary data.</text>
</comment>
<protein>
    <recommendedName>
        <fullName evidence="3">F-box domain-containing protein</fullName>
    </recommendedName>
</protein>
<dbReference type="EMBL" id="WNWS01000146">
    <property type="protein sequence ID" value="KAE9977838.1"/>
    <property type="molecule type" value="Genomic_DNA"/>
</dbReference>
<proteinExistence type="predicted"/>
<reference evidence="1 2" key="1">
    <citation type="submission" date="2018-12" db="EMBL/GenBank/DDBJ databases">
        <title>Venturia inaequalis Genome Resource.</title>
        <authorList>
            <person name="Lichtner F.J."/>
        </authorList>
    </citation>
    <scope>NUCLEOTIDE SEQUENCE [LARGE SCALE GENOMIC DNA]</scope>
    <source>
        <strain evidence="1 2">120213</strain>
    </source>
</reference>